<feature type="domain" description="RRM" evidence="5">
    <location>
        <begin position="611"/>
        <end position="694"/>
    </location>
</feature>
<feature type="region of interest" description="Disordered" evidence="4">
    <location>
        <begin position="374"/>
        <end position="393"/>
    </location>
</feature>
<gene>
    <name evidence="6" type="ORF">COEREDRAFT_37075</name>
</gene>
<dbReference type="CDD" id="cd12565">
    <property type="entry name" value="RRM1_MRD1"/>
    <property type="match status" value="1"/>
</dbReference>
<accession>A0A2G5BLN2</accession>
<dbReference type="FunFam" id="3.30.70.330:FF:000738">
    <property type="entry name" value="RNA-binding motif protein 19"/>
    <property type="match status" value="1"/>
</dbReference>
<dbReference type="InterPro" id="IPR034423">
    <property type="entry name" value="RBM19_RRM5"/>
</dbReference>
<dbReference type="SMART" id="SM00360">
    <property type="entry name" value="RRM"/>
    <property type="match status" value="5"/>
</dbReference>
<evidence type="ECO:0000313" key="7">
    <source>
        <dbReference type="Proteomes" id="UP000242474"/>
    </source>
</evidence>
<protein>
    <submittedName>
        <fullName evidence="6">RNA-binding region RNP-1 domain-containing protein</fullName>
    </submittedName>
</protein>
<sequence>MSSRIIVRNLPKHISESRFRSHFDSKGEITDVKLVYTNTGKFRRFGYIGYRSEQEAQEALAFFNNTFIDTSKVYVEIAKPRGDVTLPRAWSIYTQGTSLYNKSHGIKNAKADALKKQRQQQQKEKTQNAIRTLYDELLVGNQEDPRFKEFLQVMAPRVSNRAWTNDDYANWNVNELSAVKDAVAARREQIENSTDKDETKGEAITDKDADDVSSEQGVDSAKETQSVQTPVSDMEWLRMHMASKMEDDEEHASEEDVEKTDIVDKSENTGVISEIQAEDTDPTVLVASAISQINETGRLFVRNLPYMATEEDIRQVFEAFGPLSEVHIPISKDTKRPKGFAYVLYLLPEHAVNAFKALDNQVFLGRLLHVLPGKEKPQPREQDDALGGFKSSVKKERDAKKKALAGSSFNWNSLYMSADAVADSISARLDISKADLLSAESAGNPAVRLALAETHVVNDAKQFFENHGVLIDRFGEAERSDLVILVKNIPFSVDEDELRALFGKHGNLGRVLLPPSRTIAIVEFLEPSEARAAFRHLAYKRLKDAPIYLERAPEGIFETSFEASAHEIPKEQRVTALGSKAQLEAIHESVTAAGISSTAVGGDGEKGQVGCVLFIKNLNFETTEDTLRPIFNGVDGLASVLIRRKRDTKNQNSLKSMGFGFVEYKTPAAAQQALESYQGIEVDGHALVLKMSDRVGKAGANDGTDTLALEGKQPKSTKLVIKNVPFEATRKDIHELVSAFGQIKSVRLPKKFSGGHRGFAFVDFLTPQEAQHVLDTMKSTHLYGRHLVLGWAEEESSLQAIREKVGRQFAKDNGESSASSKRRKIEMGHSCGSDESEMDENDSDDN</sequence>
<keyword evidence="7" id="KW-1185">Reference proteome</keyword>
<evidence type="ECO:0000256" key="4">
    <source>
        <dbReference type="SAM" id="MobiDB-lite"/>
    </source>
</evidence>
<dbReference type="InterPro" id="IPR035979">
    <property type="entry name" value="RBD_domain_sf"/>
</dbReference>
<dbReference type="PROSITE" id="PS50102">
    <property type="entry name" value="RRM"/>
    <property type="match status" value="5"/>
</dbReference>
<dbReference type="FunFam" id="3.30.70.330:FF:000442">
    <property type="entry name" value="Multiple RNA-binding domain-containing protein 1"/>
    <property type="match status" value="1"/>
</dbReference>
<evidence type="ECO:0000256" key="1">
    <source>
        <dbReference type="ARBA" id="ARBA00022884"/>
    </source>
</evidence>
<dbReference type="Proteomes" id="UP000242474">
    <property type="component" value="Unassembled WGS sequence"/>
</dbReference>
<feature type="compositionally biased region" description="Basic and acidic residues" evidence="4">
    <location>
        <begin position="188"/>
        <end position="207"/>
    </location>
</feature>
<evidence type="ECO:0000256" key="2">
    <source>
        <dbReference type="PROSITE-ProRule" id="PRU00176"/>
    </source>
</evidence>
<feature type="domain" description="RRM" evidence="5">
    <location>
        <begin position="482"/>
        <end position="554"/>
    </location>
</feature>
<dbReference type="PANTHER" id="PTHR10352">
    <property type="entry name" value="EUKARYOTIC TRANSLATION INITIATION FACTOR 3 SUBUNIT G"/>
    <property type="match status" value="1"/>
</dbReference>
<dbReference type="AlphaFoldDB" id="A0A2G5BLN2"/>
<feature type="compositionally biased region" description="Basic and acidic residues" evidence="4">
    <location>
        <begin position="374"/>
        <end position="383"/>
    </location>
</feature>
<organism evidence="6 7">
    <name type="scientific">Coemansia reversa (strain ATCC 12441 / NRRL 1564)</name>
    <dbReference type="NCBI Taxonomy" id="763665"/>
    <lineage>
        <taxon>Eukaryota</taxon>
        <taxon>Fungi</taxon>
        <taxon>Fungi incertae sedis</taxon>
        <taxon>Zoopagomycota</taxon>
        <taxon>Kickxellomycotina</taxon>
        <taxon>Kickxellomycetes</taxon>
        <taxon>Kickxellales</taxon>
        <taxon>Kickxellaceae</taxon>
        <taxon>Coemansia</taxon>
    </lineage>
</organism>
<keyword evidence="3" id="KW-0175">Coiled coil</keyword>
<feature type="coiled-coil region" evidence="3">
    <location>
        <begin position="106"/>
        <end position="136"/>
    </location>
</feature>
<dbReference type="CDD" id="cd12318">
    <property type="entry name" value="RRM5_RBM19_like"/>
    <property type="match status" value="1"/>
</dbReference>
<dbReference type="Pfam" id="PF00076">
    <property type="entry name" value="RRM_1"/>
    <property type="match status" value="5"/>
</dbReference>
<dbReference type="InterPro" id="IPR012677">
    <property type="entry name" value="Nucleotide-bd_a/b_plait_sf"/>
</dbReference>
<feature type="compositionally biased region" description="Acidic residues" evidence="4">
    <location>
        <begin position="834"/>
        <end position="846"/>
    </location>
</feature>
<feature type="domain" description="RRM" evidence="5">
    <location>
        <begin position="717"/>
        <end position="794"/>
    </location>
</feature>
<dbReference type="Gene3D" id="3.30.70.330">
    <property type="match status" value="5"/>
</dbReference>
<feature type="region of interest" description="Disordered" evidence="4">
    <location>
        <begin position="188"/>
        <end position="234"/>
    </location>
</feature>
<evidence type="ECO:0000256" key="3">
    <source>
        <dbReference type="SAM" id="Coils"/>
    </source>
</evidence>
<feature type="domain" description="RRM" evidence="5">
    <location>
        <begin position="3"/>
        <end position="80"/>
    </location>
</feature>
<evidence type="ECO:0000313" key="6">
    <source>
        <dbReference type="EMBL" id="PIA19637.1"/>
    </source>
</evidence>
<proteinExistence type="predicted"/>
<feature type="domain" description="RRM" evidence="5">
    <location>
        <begin position="297"/>
        <end position="375"/>
    </location>
</feature>
<reference evidence="6 7" key="1">
    <citation type="journal article" date="2015" name="Genome Biol. Evol.">
        <title>Phylogenomic analyses indicate that early fungi evolved digesting cell walls of algal ancestors of land plants.</title>
        <authorList>
            <person name="Chang Y."/>
            <person name="Wang S."/>
            <person name="Sekimoto S."/>
            <person name="Aerts A.L."/>
            <person name="Choi C."/>
            <person name="Clum A."/>
            <person name="LaButti K.M."/>
            <person name="Lindquist E.A."/>
            <person name="Yee Ngan C."/>
            <person name="Ohm R.A."/>
            <person name="Salamov A.A."/>
            <person name="Grigoriev I.V."/>
            <person name="Spatafora J.W."/>
            <person name="Berbee M.L."/>
        </authorList>
    </citation>
    <scope>NUCLEOTIDE SEQUENCE [LARGE SCALE GENOMIC DNA]</scope>
    <source>
        <strain evidence="6 7">NRRL 1564</strain>
    </source>
</reference>
<feature type="region of interest" description="Disordered" evidence="4">
    <location>
        <begin position="806"/>
        <end position="846"/>
    </location>
</feature>
<keyword evidence="1 2" id="KW-0694">RNA-binding</keyword>
<dbReference type="CDD" id="cd12320">
    <property type="entry name" value="RRM6_RBM19_RRM5_MRD1"/>
    <property type="match status" value="1"/>
</dbReference>
<evidence type="ECO:0000259" key="5">
    <source>
        <dbReference type="PROSITE" id="PS50102"/>
    </source>
</evidence>
<name>A0A2G5BLN2_COERN</name>
<dbReference type="SUPFAM" id="SSF54928">
    <property type="entry name" value="RNA-binding domain, RBD"/>
    <property type="match status" value="4"/>
</dbReference>
<dbReference type="STRING" id="763665.A0A2G5BLN2"/>
<dbReference type="InterPro" id="IPR000504">
    <property type="entry name" value="RRM_dom"/>
</dbReference>
<dbReference type="CDD" id="cd12317">
    <property type="entry name" value="RRM4_RBM19_RRM3_MRD1"/>
    <property type="match status" value="1"/>
</dbReference>
<dbReference type="GO" id="GO:0003723">
    <property type="term" value="F:RNA binding"/>
    <property type="evidence" value="ECO:0007669"/>
    <property type="project" value="UniProtKB-UniRule"/>
</dbReference>
<dbReference type="EMBL" id="KZ303486">
    <property type="protein sequence ID" value="PIA19637.1"/>
    <property type="molecule type" value="Genomic_DNA"/>
</dbReference>
<dbReference type="OrthoDB" id="439639at2759"/>